<dbReference type="Pfam" id="PF01037">
    <property type="entry name" value="AsnC_trans_reg"/>
    <property type="match status" value="1"/>
</dbReference>
<dbReference type="PRINTS" id="PR00033">
    <property type="entry name" value="HTHASNC"/>
</dbReference>
<dbReference type="SUPFAM" id="SSF46785">
    <property type="entry name" value="Winged helix' DNA-binding domain"/>
    <property type="match status" value="1"/>
</dbReference>
<dbReference type="Gene3D" id="1.10.10.10">
    <property type="entry name" value="Winged helix-like DNA-binding domain superfamily/Winged helix DNA-binding domain"/>
    <property type="match status" value="1"/>
</dbReference>
<organism evidence="5 6">
    <name type="scientific">Candidatus Iainarchaeum sp</name>
    <dbReference type="NCBI Taxonomy" id="3101447"/>
    <lineage>
        <taxon>Archaea</taxon>
        <taxon>Candidatus Iainarchaeota</taxon>
        <taxon>Candidatus Iainarchaeia</taxon>
        <taxon>Candidatus Iainarchaeales</taxon>
        <taxon>Candidatus Iainarchaeaceae</taxon>
        <taxon>Candidatus Iainarchaeum</taxon>
    </lineage>
</organism>
<dbReference type="PANTHER" id="PTHR43413">
    <property type="entry name" value="TRANSCRIPTIONAL REGULATOR, ASNC FAMILY"/>
    <property type="match status" value="1"/>
</dbReference>
<keyword evidence="3" id="KW-0804">Transcription</keyword>
<evidence type="ECO:0000259" key="4">
    <source>
        <dbReference type="PROSITE" id="PS50956"/>
    </source>
</evidence>
<dbReference type="InterPro" id="IPR050684">
    <property type="entry name" value="HTH-Siroheme_Decarb"/>
</dbReference>
<sequence length="138" mass="15835">MVFMDLIDKKIIYTLHENSRTPFSRIGKDLGMSEAAIRQRVKKLVKNEEIKKFTIETNFSSRAIIAIKTSSKIPTKKIIKELKSSHIQHAFEVTGEYSIFVILGTENSEQMNDAIEHIRSINGVIETNTYTILKKNHI</sequence>
<dbReference type="InterPro" id="IPR000485">
    <property type="entry name" value="AsnC-type_HTH_dom"/>
</dbReference>
<feature type="domain" description="HTH asnC-type" evidence="4">
    <location>
        <begin position="4"/>
        <end position="65"/>
    </location>
</feature>
<dbReference type="InterPro" id="IPR036390">
    <property type="entry name" value="WH_DNA-bd_sf"/>
</dbReference>
<dbReference type="Pfam" id="PF13404">
    <property type="entry name" value="HTH_AsnC-type"/>
    <property type="match status" value="1"/>
</dbReference>
<keyword evidence="1" id="KW-0805">Transcription regulation</keyword>
<comment type="caution">
    <text evidence="5">The sequence shown here is derived from an EMBL/GenBank/DDBJ whole genome shotgun (WGS) entry which is preliminary data.</text>
</comment>
<dbReference type="InterPro" id="IPR011008">
    <property type="entry name" value="Dimeric_a/b-barrel"/>
</dbReference>
<dbReference type="InterPro" id="IPR019888">
    <property type="entry name" value="Tscrpt_reg_AsnC-like"/>
</dbReference>
<dbReference type="Proteomes" id="UP000722459">
    <property type="component" value="Unassembled WGS sequence"/>
</dbReference>
<dbReference type="SUPFAM" id="SSF54909">
    <property type="entry name" value="Dimeric alpha+beta barrel"/>
    <property type="match status" value="1"/>
</dbReference>
<gene>
    <name evidence="5" type="ORF">HON47_01435</name>
</gene>
<proteinExistence type="predicted"/>
<dbReference type="SMART" id="SM00344">
    <property type="entry name" value="HTH_ASNC"/>
    <property type="match status" value="1"/>
</dbReference>
<dbReference type="EMBL" id="JABJNZ010000021">
    <property type="protein sequence ID" value="MBT4870214.1"/>
    <property type="molecule type" value="Genomic_DNA"/>
</dbReference>
<dbReference type="InterPro" id="IPR036388">
    <property type="entry name" value="WH-like_DNA-bd_sf"/>
</dbReference>
<name>A0A8T5GDK7_9ARCH</name>
<reference evidence="5" key="1">
    <citation type="journal article" date="2021" name="ISME J.">
        <title>Mercury methylation by metabolically versatile and cosmopolitan marine bacteria.</title>
        <authorList>
            <person name="Lin H."/>
            <person name="Ascher D.B."/>
            <person name="Myung Y."/>
            <person name="Lamborg C.H."/>
            <person name="Hallam S.J."/>
            <person name="Gionfriddo C.M."/>
            <person name="Holt K.E."/>
            <person name="Moreau J.W."/>
        </authorList>
    </citation>
    <scope>NUCLEOTIDE SEQUENCE</scope>
    <source>
        <strain evidence="5">SI075_bin30</strain>
    </source>
</reference>
<evidence type="ECO:0000256" key="2">
    <source>
        <dbReference type="ARBA" id="ARBA00023125"/>
    </source>
</evidence>
<dbReference type="PANTHER" id="PTHR43413:SF4">
    <property type="entry name" value="HTH-TYPE TRANSCRIPTIONAL REGULATOR LYSM"/>
    <property type="match status" value="1"/>
</dbReference>
<dbReference type="InterPro" id="IPR019887">
    <property type="entry name" value="Tscrpt_reg_AsnC/Lrp_C"/>
</dbReference>
<evidence type="ECO:0000256" key="1">
    <source>
        <dbReference type="ARBA" id="ARBA00023015"/>
    </source>
</evidence>
<accession>A0A8T5GDK7</accession>
<evidence type="ECO:0000256" key="3">
    <source>
        <dbReference type="ARBA" id="ARBA00023163"/>
    </source>
</evidence>
<dbReference type="AlphaFoldDB" id="A0A8T5GDK7"/>
<evidence type="ECO:0000313" key="6">
    <source>
        <dbReference type="Proteomes" id="UP000722459"/>
    </source>
</evidence>
<dbReference type="Gene3D" id="3.30.70.920">
    <property type="match status" value="1"/>
</dbReference>
<protein>
    <submittedName>
        <fullName evidence="5">Lrp/AsnC family transcriptional regulator</fullName>
    </submittedName>
</protein>
<evidence type="ECO:0000313" key="5">
    <source>
        <dbReference type="EMBL" id="MBT4870214.1"/>
    </source>
</evidence>
<dbReference type="PROSITE" id="PS50956">
    <property type="entry name" value="HTH_ASNC_2"/>
    <property type="match status" value="1"/>
</dbReference>
<dbReference type="GO" id="GO:0043565">
    <property type="term" value="F:sequence-specific DNA binding"/>
    <property type="evidence" value="ECO:0007669"/>
    <property type="project" value="InterPro"/>
</dbReference>
<keyword evidence="2" id="KW-0238">DNA-binding</keyword>